<gene>
    <name evidence="5" type="ORF">LVJ94_13685</name>
</gene>
<evidence type="ECO:0000256" key="1">
    <source>
        <dbReference type="ARBA" id="ARBA00008138"/>
    </source>
</evidence>
<name>A0ABZ2LBL5_9BACT</name>
<accession>A0ABZ2LBL5</accession>
<comment type="function">
    <text evidence="4">Exhibits S-adenosyl-L-methionine-dependent methyltransferase activity.</text>
</comment>
<dbReference type="EC" id="2.1.1.-" evidence="4"/>
<evidence type="ECO:0000313" key="5">
    <source>
        <dbReference type="EMBL" id="WXB08283.1"/>
    </source>
</evidence>
<reference evidence="5" key="1">
    <citation type="submission" date="2021-12" db="EMBL/GenBank/DDBJ databases">
        <title>Discovery of the Pendulisporaceae a myxobacterial family with distinct sporulation behavior and unique specialized metabolism.</title>
        <authorList>
            <person name="Garcia R."/>
            <person name="Popoff A."/>
            <person name="Bader C.D."/>
            <person name="Loehr J."/>
            <person name="Walesch S."/>
            <person name="Walt C."/>
            <person name="Boldt J."/>
            <person name="Bunk B."/>
            <person name="Haeckl F.J.F.P.J."/>
            <person name="Gunesch A.P."/>
            <person name="Birkelbach J."/>
            <person name="Nuebel U."/>
            <person name="Pietschmann T."/>
            <person name="Bach T."/>
            <person name="Mueller R."/>
        </authorList>
    </citation>
    <scope>NUCLEOTIDE SEQUENCE</scope>
    <source>
        <strain evidence="5">MSr11367</strain>
    </source>
</reference>
<keyword evidence="3 5" id="KW-0808">Transferase</keyword>
<protein>
    <recommendedName>
        <fullName evidence="4">S-adenosyl-L-methionine-dependent methyltransferase</fullName>
        <ecNumber evidence="4">2.1.1.-</ecNumber>
    </recommendedName>
</protein>
<evidence type="ECO:0000256" key="3">
    <source>
        <dbReference type="ARBA" id="ARBA00022679"/>
    </source>
</evidence>
<evidence type="ECO:0000256" key="2">
    <source>
        <dbReference type="ARBA" id="ARBA00022603"/>
    </source>
</evidence>
<dbReference type="InterPro" id="IPR029063">
    <property type="entry name" value="SAM-dependent_MTases_sf"/>
</dbReference>
<comment type="similarity">
    <text evidence="1 4">Belongs to the UPF0677 family.</text>
</comment>
<dbReference type="PANTHER" id="PTHR43619:SF2">
    <property type="entry name" value="S-ADENOSYL-L-METHIONINE-DEPENDENT METHYLTRANSFERASES SUPERFAMILY PROTEIN"/>
    <property type="match status" value="1"/>
</dbReference>
<keyword evidence="2 4" id="KW-0489">Methyltransferase</keyword>
<dbReference type="Gene3D" id="3.40.50.150">
    <property type="entry name" value="Vaccinia Virus protein VP39"/>
    <property type="match status" value="1"/>
</dbReference>
<dbReference type="NCBIfam" id="TIGR00027">
    <property type="entry name" value="mthyl_TIGR00027"/>
    <property type="match status" value="1"/>
</dbReference>
<dbReference type="PANTHER" id="PTHR43619">
    <property type="entry name" value="S-ADENOSYL-L-METHIONINE-DEPENDENT METHYLTRANSFERASE YKTD-RELATED"/>
    <property type="match status" value="1"/>
</dbReference>
<dbReference type="RefSeq" id="WP_394837958.1">
    <property type="nucleotide sequence ID" value="NZ_CP089929.1"/>
</dbReference>
<keyword evidence="6" id="KW-1185">Reference proteome</keyword>
<dbReference type="Proteomes" id="UP001374803">
    <property type="component" value="Chromosome"/>
</dbReference>
<evidence type="ECO:0000256" key="4">
    <source>
        <dbReference type="RuleBase" id="RU362030"/>
    </source>
</evidence>
<dbReference type="Pfam" id="PF04072">
    <property type="entry name" value="LCM"/>
    <property type="match status" value="1"/>
</dbReference>
<proteinExistence type="inferred from homology"/>
<sequence length="276" mass="30888">MSNVHESSVLDTAHWVAAYRAIESSRSDAIFRDPFAARLAGEGAVPKTVPTWPMVTRTKVIDDLVYTAVREGADRVLNLAAGLDSRPYRLQLPALLEWVEGDFPSMVERKERILSTDKPVCRLRREKVDLTDSAARGAFLDRALDGAKNALVITEGFLIYLEDAAVTAIAKDLAKRHEVGSWIIDLASPAMLRMLQRMTDPYLAAGDRMKFGPANGLSFFESLGWKPREILTMSSEAKRYKRIPFMLGLLQSVLPEVDPRRPGKHRWGGIIRLERA</sequence>
<dbReference type="GO" id="GO:0008168">
    <property type="term" value="F:methyltransferase activity"/>
    <property type="evidence" value="ECO:0007669"/>
    <property type="project" value="UniProtKB-KW"/>
</dbReference>
<dbReference type="EMBL" id="CP089983">
    <property type="protein sequence ID" value="WXB08283.1"/>
    <property type="molecule type" value="Genomic_DNA"/>
</dbReference>
<dbReference type="InterPro" id="IPR011610">
    <property type="entry name" value="SAM_mthyl_Trfase_ML2640-like"/>
</dbReference>
<dbReference type="InterPro" id="IPR007213">
    <property type="entry name" value="Ppm1/Ppm2/Tcmp"/>
</dbReference>
<dbReference type="GO" id="GO:0032259">
    <property type="term" value="P:methylation"/>
    <property type="evidence" value="ECO:0007669"/>
    <property type="project" value="UniProtKB-KW"/>
</dbReference>
<organism evidence="5 6">
    <name type="scientific">Pendulispora rubella</name>
    <dbReference type="NCBI Taxonomy" id="2741070"/>
    <lineage>
        <taxon>Bacteria</taxon>
        <taxon>Pseudomonadati</taxon>
        <taxon>Myxococcota</taxon>
        <taxon>Myxococcia</taxon>
        <taxon>Myxococcales</taxon>
        <taxon>Sorangiineae</taxon>
        <taxon>Pendulisporaceae</taxon>
        <taxon>Pendulispora</taxon>
    </lineage>
</organism>
<dbReference type="SUPFAM" id="SSF53335">
    <property type="entry name" value="S-adenosyl-L-methionine-dependent methyltransferases"/>
    <property type="match status" value="1"/>
</dbReference>
<keyword evidence="4" id="KW-0949">S-adenosyl-L-methionine</keyword>
<evidence type="ECO:0000313" key="6">
    <source>
        <dbReference type="Proteomes" id="UP001374803"/>
    </source>
</evidence>